<evidence type="ECO:0000313" key="3">
    <source>
        <dbReference type="Proteomes" id="UP000024635"/>
    </source>
</evidence>
<dbReference type="AlphaFoldDB" id="A0A016UK97"/>
<gene>
    <name evidence="2" type="primary">Acey_s0037.g3430</name>
    <name evidence="2" type="ORF">Y032_0037g3430</name>
</gene>
<name>A0A016UK97_9BILA</name>
<dbReference type="EMBL" id="JARK01001373">
    <property type="protein sequence ID" value="EYC15277.1"/>
    <property type="molecule type" value="Genomic_DNA"/>
</dbReference>
<dbReference type="STRING" id="53326.A0A016UK97"/>
<sequence length="77" mass="8546">MVDQSTELMEANTSELQGATKAKISFGMKRAAPSRLQQSSSAVVDVQVDSDEERKHEEEARMNKKRKLTHLEDGGAQ</sequence>
<evidence type="ECO:0000313" key="2">
    <source>
        <dbReference type="EMBL" id="EYC15277.1"/>
    </source>
</evidence>
<proteinExistence type="predicted"/>
<feature type="compositionally biased region" description="Basic and acidic residues" evidence="1">
    <location>
        <begin position="52"/>
        <end position="62"/>
    </location>
</feature>
<accession>A0A016UK97</accession>
<keyword evidence="3" id="KW-1185">Reference proteome</keyword>
<feature type="compositionally biased region" description="Low complexity" evidence="1">
    <location>
        <begin position="37"/>
        <end position="47"/>
    </location>
</feature>
<comment type="caution">
    <text evidence="2">The sequence shown here is derived from an EMBL/GenBank/DDBJ whole genome shotgun (WGS) entry which is preliminary data.</text>
</comment>
<dbReference type="OrthoDB" id="5577072at2759"/>
<organism evidence="2 3">
    <name type="scientific">Ancylostoma ceylanicum</name>
    <dbReference type="NCBI Taxonomy" id="53326"/>
    <lineage>
        <taxon>Eukaryota</taxon>
        <taxon>Metazoa</taxon>
        <taxon>Ecdysozoa</taxon>
        <taxon>Nematoda</taxon>
        <taxon>Chromadorea</taxon>
        <taxon>Rhabditida</taxon>
        <taxon>Rhabditina</taxon>
        <taxon>Rhabditomorpha</taxon>
        <taxon>Strongyloidea</taxon>
        <taxon>Ancylostomatidae</taxon>
        <taxon>Ancylostomatinae</taxon>
        <taxon>Ancylostoma</taxon>
    </lineage>
</organism>
<evidence type="ECO:0000256" key="1">
    <source>
        <dbReference type="SAM" id="MobiDB-lite"/>
    </source>
</evidence>
<feature type="region of interest" description="Disordered" evidence="1">
    <location>
        <begin position="32"/>
        <end position="77"/>
    </location>
</feature>
<protein>
    <submittedName>
        <fullName evidence="2">Uncharacterized protein</fullName>
    </submittedName>
</protein>
<dbReference type="Proteomes" id="UP000024635">
    <property type="component" value="Unassembled WGS sequence"/>
</dbReference>
<reference evidence="3" key="1">
    <citation type="journal article" date="2015" name="Nat. Genet.">
        <title>The genome and transcriptome of the zoonotic hookworm Ancylostoma ceylanicum identify infection-specific gene families.</title>
        <authorList>
            <person name="Schwarz E.M."/>
            <person name="Hu Y."/>
            <person name="Antoshechkin I."/>
            <person name="Miller M.M."/>
            <person name="Sternberg P.W."/>
            <person name="Aroian R.V."/>
        </authorList>
    </citation>
    <scope>NUCLEOTIDE SEQUENCE</scope>
    <source>
        <strain evidence="3">HY135</strain>
    </source>
</reference>